<evidence type="ECO:0000313" key="2">
    <source>
        <dbReference type="Proteomes" id="UP001589738"/>
    </source>
</evidence>
<dbReference type="RefSeq" id="WP_160548568.1">
    <property type="nucleotide sequence ID" value="NZ_JBHLUU010000024.1"/>
</dbReference>
<gene>
    <name evidence="1" type="ORF">ACFFHF_08180</name>
</gene>
<protein>
    <submittedName>
        <fullName evidence="1">Uncharacterized protein</fullName>
    </submittedName>
</protein>
<accession>A0ABV6KPG4</accession>
<sequence>MKSLQDTLYNWLTIKVVVDERPDDSAAVDTEKMFYDMLVEDQGIQNIEVTTDAVMYYVHYDLDGERKSNRFPRELIEVMLNQINESPERYANYPE</sequence>
<keyword evidence="2" id="KW-1185">Reference proteome</keyword>
<dbReference type="Proteomes" id="UP001589738">
    <property type="component" value="Unassembled WGS sequence"/>
</dbReference>
<evidence type="ECO:0000313" key="1">
    <source>
        <dbReference type="EMBL" id="MFC0475227.1"/>
    </source>
</evidence>
<proteinExistence type="predicted"/>
<dbReference type="EMBL" id="JBHLUU010000024">
    <property type="protein sequence ID" value="MFC0475227.1"/>
    <property type="molecule type" value="Genomic_DNA"/>
</dbReference>
<comment type="caution">
    <text evidence="1">The sequence shown here is derived from an EMBL/GenBank/DDBJ whole genome shotgun (WGS) entry which is preliminary data.</text>
</comment>
<name>A0ABV6KPG4_9BACI</name>
<organism evidence="1 2">
    <name type="scientific">Robertmurraya beringensis</name>
    <dbReference type="NCBI Taxonomy" id="641660"/>
    <lineage>
        <taxon>Bacteria</taxon>
        <taxon>Bacillati</taxon>
        <taxon>Bacillota</taxon>
        <taxon>Bacilli</taxon>
        <taxon>Bacillales</taxon>
        <taxon>Bacillaceae</taxon>
        <taxon>Robertmurraya</taxon>
    </lineage>
</organism>
<reference evidence="1 2" key="1">
    <citation type="submission" date="2024-09" db="EMBL/GenBank/DDBJ databases">
        <authorList>
            <person name="Sun Q."/>
            <person name="Mori K."/>
        </authorList>
    </citation>
    <scope>NUCLEOTIDE SEQUENCE [LARGE SCALE GENOMIC DNA]</scope>
    <source>
        <strain evidence="1 2">CGMCC 1.9126</strain>
    </source>
</reference>